<sequence>MTRLLRRQLRPHLAALVLLAVTAGVLTAGLTTLPRVLTRVADERFAAVFAQESIANVTISGEPAEAADPATVIGTLKSVLEPYPRLVDAPLADAMGEADWQLVLEPWSIGVATAPGDAVRFALGISPTLAAHADVVAGAAPAPWKGDGPLEVAVSQAVADRLRLGVGDRLESDAAPLVVSGIIAPRADASASPGDADRFAPPAEEPLAAGGAKITARAWIDEGGAGALGASLARARLTASYPIHGAGLSPDDIPALTDALRAASSARLLLRNAAPLNVTSRLAVALDALDAADAALSAAAVLIASAPLGGLAATVLLAAQAFAARRRSARRLLSARGAGVSRLARDGAVETAIAVVPAVVLGAASAVLVVPGELGPMTALPAIAVAIAACVVAAVLAARAAATASVHPALRLIGELVVLSAAVVAGILLLRRGLALTDAGVDPLLAVAPLLAALAVSVLLVRALPWVLRAIERALSRGRGAVSLVAVARVARSATLGVAATLAIVIAVSATTLSATLSATLDGAATAAARQSVGGDLRLSSDSALPSVDGVARVGGVAAAVEVRRLEEAVIAEEGRERAALVLVADAERWNRTRPDLDLPAASDGALAAVLSDELTLADHGALTLDGAPLERAATARTAELPTDGASWVLLDAAAVAGEHDTAAEWMLVRTEPGASTATVAARLHEAFGAELDIADAETTRAELTAQPAFAALRGILQLCAVASLVMALLAVLLAVLGAAAERARTLGALRMLGMPAGRAAVVVLWETLPGAISATAAGAGLGIVLAALLVAAADLGATVGGVALALDPPIAAIALGGVVFVLVIAGAGTALAAWTVRVPPRGAVRMGA</sequence>
<evidence type="ECO:0000256" key="2">
    <source>
        <dbReference type="ARBA" id="ARBA00022475"/>
    </source>
</evidence>
<accession>A0ABM8DWH4</accession>
<comment type="subcellular location">
    <subcellularLocation>
        <location evidence="1">Cell membrane</location>
        <topology evidence="1">Multi-pass membrane protein</topology>
    </subcellularLocation>
</comment>
<keyword evidence="4 6" id="KW-1133">Transmembrane helix</keyword>
<name>A0ABM8DWH4_9MICO</name>
<evidence type="ECO:0000256" key="3">
    <source>
        <dbReference type="ARBA" id="ARBA00022692"/>
    </source>
</evidence>
<feature type="transmembrane region" description="Helical" evidence="6">
    <location>
        <begin position="716"/>
        <end position="741"/>
    </location>
</feature>
<dbReference type="InterPro" id="IPR003838">
    <property type="entry name" value="ABC3_permease_C"/>
</dbReference>
<evidence type="ECO:0000256" key="4">
    <source>
        <dbReference type="ARBA" id="ARBA00022989"/>
    </source>
</evidence>
<dbReference type="RefSeq" id="WP_263796192.1">
    <property type="nucleotide sequence ID" value="NZ_AP027141.1"/>
</dbReference>
<dbReference type="EMBL" id="AP027141">
    <property type="protein sequence ID" value="BDV29962.1"/>
    <property type="molecule type" value="Genomic_DNA"/>
</dbReference>
<feature type="transmembrane region" description="Helical" evidence="6">
    <location>
        <begin position="378"/>
        <end position="398"/>
    </location>
</feature>
<keyword evidence="2" id="KW-1003">Cell membrane</keyword>
<evidence type="ECO:0000313" key="8">
    <source>
        <dbReference type="EMBL" id="BDV29962.1"/>
    </source>
</evidence>
<protein>
    <recommendedName>
        <fullName evidence="7">ABC3 transporter permease C-terminal domain-containing protein</fullName>
    </recommendedName>
</protein>
<feature type="transmembrane region" description="Helical" evidence="6">
    <location>
        <begin position="352"/>
        <end position="372"/>
    </location>
</feature>
<feature type="transmembrane region" description="Helical" evidence="6">
    <location>
        <begin position="450"/>
        <end position="468"/>
    </location>
</feature>
<gene>
    <name evidence="8" type="ORF">Microterr_06220</name>
</gene>
<organism evidence="8 9">
    <name type="scientific">Microbacterium terricola</name>
    <dbReference type="NCBI Taxonomy" id="344163"/>
    <lineage>
        <taxon>Bacteria</taxon>
        <taxon>Bacillati</taxon>
        <taxon>Actinomycetota</taxon>
        <taxon>Actinomycetes</taxon>
        <taxon>Micrococcales</taxon>
        <taxon>Microbacteriaceae</taxon>
        <taxon>Microbacterium</taxon>
    </lineage>
</organism>
<feature type="transmembrane region" description="Helical" evidence="6">
    <location>
        <begin position="811"/>
        <end position="837"/>
    </location>
</feature>
<keyword evidence="5 6" id="KW-0472">Membrane</keyword>
<dbReference type="Proteomes" id="UP001317779">
    <property type="component" value="Chromosome"/>
</dbReference>
<proteinExistence type="predicted"/>
<dbReference type="Pfam" id="PF02687">
    <property type="entry name" value="FtsX"/>
    <property type="match status" value="1"/>
</dbReference>
<evidence type="ECO:0000313" key="9">
    <source>
        <dbReference type="Proteomes" id="UP001317779"/>
    </source>
</evidence>
<feature type="transmembrane region" description="Helical" evidence="6">
    <location>
        <begin position="480"/>
        <end position="508"/>
    </location>
</feature>
<evidence type="ECO:0000259" key="7">
    <source>
        <dbReference type="Pfam" id="PF02687"/>
    </source>
</evidence>
<evidence type="ECO:0000256" key="6">
    <source>
        <dbReference type="SAM" id="Phobius"/>
    </source>
</evidence>
<feature type="domain" description="ABC3 transporter permease C-terminal" evidence="7">
    <location>
        <begin position="721"/>
        <end position="831"/>
    </location>
</feature>
<feature type="transmembrane region" description="Helical" evidence="6">
    <location>
        <begin position="299"/>
        <end position="323"/>
    </location>
</feature>
<evidence type="ECO:0000256" key="1">
    <source>
        <dbReference type="ARBA" id="ARBA00004651"/>
    </source>
</evidence>
<evidence type="ECO:0000256" key="5">
    <source>
        <dbReference type="ARBA" id="ARBA00023136"/>
    </source>
</evidence>
<keyword evidence="3 6" id="KW-0812">Transmembrane</keyword>
<feature type="transmembrane region" description="Helical" evidence="6">
    <location>
        <begin position="410"/>
        <end position="430"/>
    </location>
</feature>
<keyword evidence="9" id="KW-1185">Reference proteome</keyword>
<reference evidence="8 9" key="1">
    <citation type="submission" date="2022-12" db="EMBL/GenBank/DDBJ databases">
        <title>Microbacterium terricola strain KV-448 chromosome, complete genome.</title>
        <authorList>
            <person name="Oshima T."/>
            <person name="Moriya T."/>
            <person name="Bessho Y."/>
        </authorList>
    </citation>
    <scope>NUCLEOTIDE SEQUENCE [LARGE SCALE GENOMIC DNA]</scope>
    <source>
        <strain evidence="8 9">KV-448</strain>
    </source>
</reference>
<feature type="transmembrane region" description="Helical" evidence="6">
    <location>
        <begin position="762"/>
        <end position="791"/>
    </location>
</feature>